<dbReference type="Proteomes" id="UP000004208">
    <property type="component" value="Unassembled WGS sequence"/>
</dbReference>
<proteinExistence type="predicted"/>
<feature type="region of interest" description="Disordered" evidence="1">
    <location>
        <begin position="149"/>
        <end position="222"/>
    </location>
</feature>
<reference evidence="4" key="1">
    <citation type="submission" date="2010-06" db="EMBL/GenBank/DDBJ databases">
        <authorList>
            <person name="Muzny D."/>
            <person name="Qin X."/>
            <person name="Buhay C."/>
            <person name="Dugan-Rocha S."/>
            <person name="Ding Y."/>
            <person name="Chen G."/>
            <person name="Hawes A."/>
            <person name="Holder M."/>
            <person name="Jhangiani S."/>
            <person name="Johnson A."/>
            <person name="Khan Z."/>
            <person name="Li Z."/>
            <person name="Liu W."/>
            <person name="Liu X."/>
            <person name="Perez L."/>
            <person name="Shen H."/>
            <person name="Wang Q."/>
            <person name="Watt J."/>
            <person name="Xi L."/>
            <person name="Xin Y."/>
            <person name="Zhou J."/>
            <person name="Deng J."/>
            <person name="Jiang H."/>
            <person name="Liu Y."/>
            <person name="Qu J."/>
            <person name="Song X.-Z."/>
            <person name="Zhang L."/>
            <person name="Villasana D."/>
            <person name="Johnson A."/>
            <person name="Liu J."/>
            <person name="Liyanage D."/>
            <person name="Lorensuhewa L."/>
            <person name="Robinson T."/>
            <person name="Song A."/>
            <person name="Song B.-B."/>
            <person name="Dinh H."/>
            <person name="Thornton R."/>
            <person name="Coyle M."/>
            <person name="Francisco L."/>
            <person name="Jackson L."/>
            <person name="Javaid M."/>
            <person name="Korchina V."/>
            <person name="Kovar C."/>
            <person name="Mata R."/>
            <person name="Mathew T."/>
            <person name="Ngo R."/>
            <person name="Nguyen L."/>
            <person name="Nguyen N."/>
            <person name="Okwuonu G."/>
            <person name="Ongeri F."/>
            <person name="Pham C."/>
            <person name="Simmons D."/>
            <person name="Wilczek-Boney K."/>
            <person name="Hale W."/>
            <person name="Jakkamsetti A."/>
            <person name="Pham P."/>
            <person name="Ruth R."/>
            <person name="San Lucas F."/>
            <person name="Warren J."/>
            <person name="Zhang J."/>
            <person name="Zhao Z."/>
            <person name="Zhou C."/>
            <person name="Zhu D."/>
            <person name="Lee S."/>
            <person name="Bess C."/>
            <person name="Blankenburg K."/>
            <person name="Forbes L."/>
            <person name="Fu Q."/>
            <person name="Gubbala S."/>
            <person name="Hirani K."/>
            <person name="Jayaseelan J.C."/>
            <person name="Lara F."/>
            <person name="Munidasa M."/>
            <person name="Palculict T."/>
            <person name="Patil S."/>
            <person name="Pu L.-L."/>
            <person name="Saada N."/>
            <person name="Tang L."/>
            <person name="Weissenberger G."/>
            <person name="Zhu Y."/>
            <person name="Hemphill L."/>
            <person name="Shang Y."/>
            <person name="Youmans B."/>
            <person name="Ayvaz T."/>
            <person name="Ross M."/>
            <person name="Santibanez J."/>
            <person name="Aqrawi P."/>
            <person name="Gross S."/>
            <person name="Joshi V."/>
            <person name="Fowler G."/>
            <person name="Nazareth L."/>
            <person name="Reid J."/>
            <person name="Worley K."/>
            <person name="Petrosino J."/>
            <person name="Highlander S."/>
            <person name="Gibbs R."/>
        </authorList>
    </citation>
    <scope>NUCLEOTIDE SEQUENCE [LARGE SCALE GENOMIC DNA]</scope>
    <source>
        <strain evidence="4">ATCC 33030</strain>
    </source>
</reference>
<evidence type="ECO:0000256" key="1">
    <source>
        <dbReference type="SAM" id="MobiDB-lite"/>
    </source>
</evidence>
<evidence type="ECO:0000259" key="3">
    <source>
        <dbReference type="Pfam" id="PF04024"/>
    </source>
</evidence>
<dbReference type="Pfam" id="PF04024">
    <property type="entry name" value="PspC"/>
    <property type="match status" value="1"/>
</dbReference>
<sequence>MNETLKLMWDTRPPRIPKKQGGDAMVAGICEGIGVRYHIDPTLVRVAFAALSLVFGVGLFVYTLCGFLMPRFGLSTSPAQAISTPKHQLDAVEVKERDTGWGLLVLLFIFFPTISAWTWAEATASALAGLALSALAWWALHQRQPEPPAGLIVPSRVRHPQPEPGAQPQPEPQPEQQQPVDPIVTARFTAPEGYPHPAHGRTTPPSWDPLGTAPQLWHLPDPGYEPPQQARMKPNRPLWIWIPVAVLLTVSVFLTMAVGSNLRNRDWSGFGQTTVVVSDEETIFPIDGYVGELNVDLTDLPPLKEPATLDINHKVGTVNVTMPKAKIPYEVNCSINIGETACPPSSTQGEGETLTLNIHEGVGRIQVT</sequence>
<dbReference type="STRING" id="585529.HMPREF0291_10181"/>
<dbReference type="HOGENOM" id="CLU_030489_0_0_11"/>
<dbReference type="InterPro" id="IPR007168">
    <property type="entry name" value="Phageshock_PspC_N"/>
</dbReference>
<keyword evidence="2" id="KW-1133">Transmembrane helix</keyword>
<keyword evidence="2" id="KW-0812">Transmembrane</keyword>
<dbReference type="AlphaFoldDB" id="D7WAP2"/>
<feature type="compositionally biased region" description="Pro residues" evidence="1">
    <location>
        <begin position="162"/>
        <end position="173"/>
    </location>
</feature>
<comment type="caution">
    <text evidence="4">The sequence shown here is derived from an EMBL/GenBank/DDBJ whole genome shotgun (WGS) entry which is preliminary data.</text>
</comment>
<name>D7WAP2_9CORY</name>
<gene>
    <name evidence="4" type="ORF">HMPREF0291_10181</name>
</gene>
<dbReference type="eggNOG" id="COG1983">
    <property type="taxonomic scope" value="Bacteria"/>
</dbReference>
<keyword evidence="2" id="KW-0472">Membrane</keyword>
<accession>D7WAP2</accession>
<feature type="domain" description="Phage shock protein PspC N-terminal" evidence="3">
    <location>
        <begin position="23"/>
        <end position="70"/>
    </location>
</feature>
<evidence type="ECO:0000256" key="2">
    <source>
        <dbReference type="SAM" id="Phobius"/>
    </source>
</evidence>
<evidence type="ECO:0000313" key="4">
    <source>
        <dbReference type="EMBL" id="EFK54923.1"/>
    </source>
</evidence>
<dbReference type="RefSeq" id="WP_005286514.1">
    <property type="nucleotide sequence ID" value="NZ_CM000961.1"/>
</dbReference>
<dbReference type="OrthoDB" id="3208990at2"/>
<protein>
    <recommendedName>
        <fullName evidence="3">Phage shock protein PspC N-terminal domain-containing protein</fullName>
    </recommendedName>
</protein>
<feature type="transmembrane region" description="Helical" evidence="2">
    <location>
        <begin position="238"/>
        <end position="258"/>
    </location>
</feature>
<dbReference type="EMBL" id="ACLJ02000001">
    <property type="protein sequence ID" value="EFK54923.1"/>
    <property type="molecule type" value="Genomic_DNA"/>
</dbReference>
<organism evidence="4 5">
    <name type="scientific">Corynebacterium genitalium ATCC 33030</name>
    <dbReference type="NCBI Taxonomy" id="585529"/>
    <lineage>
        <taxon>Bacteria</taxon>
        <taxon>Bacillati</taxon>
        <taxon>Actinomycetota</taxon>
        <taxon>Actinomycetes</taxon>
        <taxon>Mycobacteriales</taxon>
        <taxon>Corynebacteriaceae</taxon>
        <taxon>Corynebacterium</taxon>
    </lineage>
</organism>
<evidence type="ECO:0000313" key="5">
    <source>
        <dbReference type="Proteomes" id="UP000004208"/>
    </source>
</evidence>
<feature type="transmembrane region" description="Helical" evidence="2">
    <location>
        <begin position="46"/>
        <end position="69"/>
    </location>
</feature>
<feature type="transmembrane region" description="Helical" evidence="2">
    <location>
        <begin position="99"/>
        <end position="117"/>
    </location>
</feature>
<keyword evidence="5" id="KW-1185">Reference proteome</keyword>
<feature type="transmembrane region" description="Helical" evidence="2">
    <location>
        <begin position="123"/>
        <end position="140"/>
    </location>
</feature>